<dbReference type="RefSeq" id="WP_185105130.1">
    <property type="nucleotide sequence ID" value="NZ_JACHMI010000001.1"/>
</dbReference>
<accession>A0A7X0U0W7</accession>
<evidence type="ECO:0000313" key="2">
    <source>
        <dbReference type="Proteomes" id="UP000565579"/>
    </source>
</evidence>
<dbReference type="EMBL" id="JACHMI010000001">
    <property type="protein sequence ID" value="MBB6550963.1"/>
    <property type="molecule type" value="Genomic_DNA"/>
</dbReference>
<keyword evidence="2" id="KW-1185">Reference proteome</keyword>
<sequence length="143" mass="15245">MSLSSIVLSSGRPIELVELRLSSTYGGMLEGYPCRPVNDMVIGGLLRAAERAFPATPVHLLPPAREYPDLTAGGFGPVEVLPSVACVGAFRSAAVAPDHDPVLYRSALTVVWFQPAPDVPSGDGADPALRAIRWEDLARDHEL</sequence>
<dbReference type="AlphaFoldDB" id="A0A7X0U0W7"/>
<name>A0A7X0U0W7_9ACTN</name>
<gene>
    <name evidence="1" type="ORF">HD593_005758</name>
</gene>
<organism evidence="1 2">
    <name type="scientific">Nonomuraea rubra</name>
    <dbReference type="NCBI Taxonomy" id="46180"/>
    <lineage>
        <taxon>Bacteria</taxon>
        <taxon>Bacillati</taxon>
        <taxon>Actinomycetota</taxon>
        <taxon>Actinomycetes</taxon>
        <taxon>Streptosporangiales</taxon>
        <taxon>Streptosporangiaceae</taxon>
        <taxon>Nonomuraea</taxon>
    </lineage>
</organism>
<proteinExistence type="predicted"/>
<dbReference type="Proteomes" id="UP000565579">
    <property type="component" value="Unassembled WGS sequence"/>
</dbReference>
<reference evidence="1 2" key="1">
    <citation type="submission" date="2020-08" db="EMBL/GenBank/DDBJ databases">
        <title>Sequencing the genomes of 1000 actinobacteria strains.</title>
        <authorList>
            <person name="Klenk H.-P."/>
        </authorList>
    </citation>
    <scope>NUCLEOTIDE SEQUENCE [LARGE SCALE GENOMIC DNA]</scope>
    <source>
        <strain evidence="1 2">DSM 43768</strain>
    </source>
</reference>
<evidence type="ECO:0000313" key="1">
    <source>
        <dbReference type="EMBL" id="MBB6550963.1"/>
    </source>
</evidence>
<protein>
    <submittedName>
        <fullName evidence="1">Uncharacterized protein</fullName>
    </submittedName>
</protein>
<comment type="caution">
    <text evidence="1">The sequence shown here is derived from an EMBL/GenBank/DDBJ whole genome shotgun (WGS) entry which is preliminary data.</text>
</comment>